<gene>
    <name evidence="1" type="ORF">EDC19_1398</name>
</gene>
<dbReference type="AlphaFoldDB" id="A0A4R1MKW5"/>
<dbReference type="RefSeq" id="WP_132282125.1">
    <property type="nucleotide sequence ID" value="NZ_SMGQ01000012.1"/>
</dbReference>
<name>A0A4R1MKW5_9FIRM</name>
<sequence>MINSVINAIESVINNMYQWVNQSDTNELQKVVRDVNFTGGLVNRKSRLNEILPSINILIGYKRITGLLHDKGRRSFLVDLYELGEALEIIREIIRDRYF</sequence>
<reference evidence="1 2" key="1">
    <citation type="submission" date="2019-03" db="EMBL/GenBank/DDBJ databases">
        <title>Genomic Encyclopedia of Type Strains, Phase IV (KMG-IV): sequencing the most valuable type-strain genomes for metagenomic binning, comparative biology and taxonomic classification.</title>
        <authorList>
            <person name="Goeker M."/>
        </authorList>
    </citation>
    <scope>NUCLEOTIDE SEQUENCE [LARGE SCALE GENOMIC DNA]</scope>
    <source>
        <strain evidence="1 2">DSM 24176</strain>
    </source>
</reference>
<dbReference type="Proteomes" id="UP000294545">
    <property type="component" value="Unassembled WGS sequence"/>
</dbReference>
<evidence type="ECO:0000313" key="2">
    <source>
        <dbReference type="Proteomes" id="UP000294545"/>
    </source>
</evidence>
<organism evidence="1 2">
    <name type="scientific">Natranaerovirga hydrolytica</name>
    <dbReference type="NCBI Taxonomy" id="680378"/>
    <lineage>
        <taxon>Bacteria</taxon>
        <taxon>Bacillati</taxon>
        <taxon>Bacillota</taxon>
        <taxon>Clostridia</taxon>
        <taxon>Lachnospirales</taxon>
        <taxon>Natranaerovirgaceae</taxon>
        <taxon>Natranaerovirga</taxon>
    </lineage>
</organism>
<protein>
    <submittedName>
        <fullName evidence="1">Uncharacterized protein</fullName>
    </submittedName>
</protein>
<dbReference type="EMBL" id="SMGQ01000012">
    <property type="protein sequence ID" value="TCK93207.1"/>
    <property type="molecule type" value="Genomic_DNA"/>
</dbReference>
<accession>A0A4R1MKW5</accession>
<proteinExistence type="predicted"/>
<comment type="caution">
    <text evidence="1">The sequence shown here is derived from an EMBL/GenBank/DDBJ whole genome shotgun (WGS) entry which is preliminary data.</text>
</comment>
<keyword evidence="2" id="KW-1185">Reference proteome</keyword>
<evidence type="ECO:0000313" key="1">
    <source>
        <dbReference type="EMBL" id="TCK93207.1"/>
    </source>
</evidence>